<dbReference type="InterPro" id="IPR036097">
    <property type="entry name" value="HisK_dim/P_sf"/>
</dbReference>
<dbReference type="PANTHER" id="PTHR43047">
    <property type="entry name" value="TWO-COMPONENT HISTIDINE PROTEIN KINASE"/>
    <property type="match status" value="1"/>
</dbReference>
<dbReference type="AlphaFoldDB" id="A0A9D1AD49"/>
<dbReference type="InterPro" id="IPR011006">
    <property type="entry name" value="CheY-like_superfamily"/>
</dbReference>
<evidence type="ECO:0000256" key="7">
    <source>
        <dbReference type="ARBA" id="ARBA00022679"/>
    </source>
</evidence>
<dbReference type="GO" id="GO:0005886">
    <property type="term" value="C:plasma membrane"/>
    <property type="evidence" value="ECO:0007669"/>
    <property type="project" value="UniProtKB-SubCell"/>
</dbReference>
<evidence type="ECO:0000256" key="10">
    <source>
        <dbReference type="ARBA" id="ARBA00022840"/>
    </source>
</evidence>
<gene>
    <name evidence="17" type="ORF">IAB31_07690</name>
</gene>
<evidence type="ECO:0000256" key="6">
    <source>
        <dbReference type="ARBA" id="ARBA00022553"/>
    </source>
</evidence>
<evidence type="ECO:0000313" key="18">
    <source>
        <dbReference type="Proteomes" id="UP000886757"/>
    </source>
</evidence>
<evidence type="ECO:0000256" key="3">
    <source>
        <dbReference type="ARBA" id="ARBA00012438"/>
    </source>
</evidence>
<feature type="domain" description="Histidine kinase" evidence="15">
    <location>
        <begin position="139"/>
        <end position="362"/>
    </location>
</feature>
<dbReference type="Gene3D" id="3.30.565.10">
    <property type="entry name" value="Histidine kinase-like ATPase, C-terminal domain"/>
    <property type="match status" value="1"/>
</dbReference>
<keyword evidence="8" id="KW-0547">Nucleotide-binding</keyword>
<dbReference type="Proteomes" id="UP000886757">
    <property type="component" value="Unassembled WGS sequence"/>
</dbReference>
<organism evidence="17 18">
    <name type="scientific">Candidatus Choladousia intestinavium</name>
    <dbReference type="NCBI Taxonomy" id="2840727"/>
    <lineage>
        <taxon>Bacteria</taxon>
        <taxon>Bacillati</taxon>
        <taxon>Bacillota</taxon>
        <taxon>Clostridia</taxon>
        <taxon>Lachnospirales</taxon>
        <taxon>Lachnospiraceae</taxon>
        <taxon>Lachnospiraceae incertae sedis</taxon>
        <taxon>Candidatus Choladousia</taxon>
    </lineage>
</organism>
<comment type="function">
    <text evidence="13">May play the central regulatory role in sporulation. It may be an element of the effector pathway responsible for the activation of sporulation genes in response to nutritional stress. Spo0A may act in concert with spo0H (a sigma factor) to control the expression of some genes that are critical to the sporulation process.</text>
</comment>
<keyword evidence="6 14" id="KW-0597">Phosphoprotein</keyword>
<comment type="subcellular location">
    <subcellularLocation>
        <location evidence="2">Cell membrane</location>
    </subcellularLocation>
</comment>
<comment type="catalytic activity">
    <reaction evidence="1">
        <text>ATP + protein L-histidine = ADP + protein N-phospho-L-histidine.</text>
        <dbReference type="EC" id="2.7.13.3"/>
    </reaction>
</comment>
<evidence type="ECO:0000259" key="16">
    <source>
        <dbReference type="PROSITE" id="PS50110"/>
    </source>
</evidence>
<dbReference type="Pfam" id="PF02518">
    <property type="entry name" value="HATPase_c"/>
    <property type="match status" value="1"/>
</dbReference>
<dbReference type="InterPro" id="IPR003594">
    <property type="entry name" value="HATPase_dom"/>
</dbReference>
<dbReference type="PANTHER" id="PTHR43047:SF72">
    <property type="entry name" value="OSMOSENSING HISTIDINE PROTEIN KINASE SLN1"/>
    <property type="match status" value="1"/>
</dbReference>
<reference evidence="17" key="2">
    <citation type="journal article" date="2021" name="PeerJ">
        <title>Extensive microbial diversity within the chicken gut microbiome revealed by metagenomics and culture.</title>
        <authorList>
            <person name="Gilroy R."/>
            <person name="Ravi A."/>
            <person name="Getino M."/>
            <person name="Pursley I."/>
            <person name="Horton D.L."/>
            <person name="Alikhan N.F."/>
            <person name="Baker D."/>
            <person name="Gharbi K."/>
            <person name="Hall N."/>
            <person name="Watson M."/>
            <person name="Adriaenssens E.M."/>
            <person name="Foster-Nyarko E."/>
            <person name="Jarju S."/>
            <person name="Secka A."/>
            <person name="Antonio M."/>
            <person name="Oren A."/>
            <person name="Chaudhuri R.R."/>
            <person name="La Ragione R."/>
            <person name="Hildebrand F."/>
            <person name="Pallen M.J."/>
        </authorList>
    </citation>
    <scope>NUCLEOTIDE SEQUENCE</scope>
    <source>
        <strain evidence="17">ChiSjej4B22-8148</strain>
    </source>
</reference>
<keyword evidence="11" id="KW-0902">Two-component regulatory system</keyword>
<dbReference type="PROSITE" id="PS50110">
    <property type="entry name" value="RESPONSE_REGULATORY"/>
    <property type="match status" value="1"/>
</dbReference>
<dbReference type="PRINTS" id="PR00344">
    <property type="entry name" value="BCTRLSENSOR"/>
</dbReference>
<name>A0A9D1AD49_9FIRM</name>
<evidence type="ECO:0000256" key="14">
    <source>
        <dbReference type="PROSITE-ProRule" id="PRU00169"/>
    </source>
</evidence>
<dbReference type="EC" id="2.7.13.3" evidence="3"/>
<dbReference type="CDD" id="cd00082">
    <property type="entry name" value="HisKA"/>
    <property type="match status" value="1"/>
</dbReference>
<dbReference type="GO" id="GO:0009927">
    <property type="term" value="F:histidine phosphotransfer kinase activity"/>
    <property type="evidence" value="ECO:0007669"/>
    <property type="project" value="TreeGrafter"/>
</dbReference>
<comment type="caution">
    <text evidence="17">The sequence shown here is derived from an EMBL/GenBank/DDBJ whole genome shotgun (WGS) entry which is preliminary data.</text>
</comment>
<dbReference type="SMART" id="SM00448">
    <property type="entry name" value="REC"/>
    <property type="match status" value="1"/>
</dbReference>
<feature type="non-terminal residue" evidence="17">
    <location>
        <position position="1"/>
    </location>
</feature>
<dbReference type="FunFam" id="3.30.565.10:FF:000023">
    <property type="entry name" value="PAS domain-containing sensor histidine kinase"/>
    <property type="match status" value="1"/>
</dbReference>
<dbReference type="InterPro" id="IPR003661">
    <property type="entry name" value="HisK_dim/P_dom"/>
</dbReference>
<keyword evidence="7" id="KW-0808">Transferase</keyword>
<evidence type="ECO:0000256" key="9">
    <source>
        <dbReference type="ARBA" id="ARBA00022777"/>
    </source>
</evidence>
<keyword evidence="10" id="KW-0067">ATP-binding</keyword>
<sequence>YRINFETEKYETIKSSSDVREELGEKGDYQHLLDTVGSVVESNTYEEFKKNFSMDNIRKLVKKRIYEFGGDYQRRFHDVRKWVSIKIVYNKGLGLNEVIMCFREIDQEKKKEINQHELLERALENARKADQKKTMFFSNMSHDMRTPLNAVTGFAKLALENEEEPQKVHEYLVKIEASGKQLIALVNDVLDMSRIERGTVSSLECKPTNLEVCIRECAELFEEQARQEEKQFEVKIKLYNPVVNCDPYRIKQILNNLLSNAFKYSGRGDRIFLEAEELEQKDSRGKYQIVVRDTGVGMSQSFLERIFEPFARETMFAPTKAEGTGLGMPIVKGLVQQMSGEIFVRSELGKGSEFTVLLPLQILQKKEEETEKEAKAQPFSLSGKRILIAEDNELNMEIASEFLSMMGVDLIQAWNGQEALELFAASFPGTIDAVLMDMQMPVMDGCTACREIRKLPRPDAATVPVIAITANAFAEDIARTKEAGMNAHISKPIDFKLLTEVLGKLSL</sequence>
<evidence type="ECO:0000256" key="13">
    <source>
        <dbReference type="ARBA" id="ARBA00024867"/>
    </source>
</evidence>
<evidence type="ECO:0000313" key="17">
    <source>
        <dbReference type="EMBL" id="HIR13789.1"/>
    </source>
</evidence>
<dbReference type="SMART" id="SM00388">
    <property type="entry name" value="HisKA"/>
    <property type="match status" value="1"/>
</dbReference>
<dbReference type="GO" id="GO:0000155">
    <property type="term" value="F:phosphorelay sensor kinase activity"/>
    <property type="evidence" value="ECO:0007669"/>
    <property type="project" value="InterPro"/>
</dbReference>
<dbReference type="SMART" id="SM00387">
    <property type="entry name" value="HATPase_c"/>
    <property type="match status" value="1"/>
</dbReference>
<evidence type="ECO:0000256" key="2">
    <source>
        <dbReference type="ARBA" id="ARBA00004236"/>
    </source>
</evidence>
<keyword evidence="5" id="KW-1003">Cell membrane</keyword>
<dbReference type="Gene3D" id="3.40.50.2300">
    <property type="match status" value="1"/>
</dbReference>
<evidence type="ECO:0000256" key="5">
    <source>
        <dbReference type="ARBA" id="ARBA00022475"/>
    </source>
</evidence>
<dbReference type="PROSITE" id="PS50109">
    <property type="entry name" value="HIS_KIN"/>
    <property type="match status" value="1"/>
</dbReference>
<evidence type="ECO:0000256" key="1">
    <source>
        <dbReference type="ARBA" id="ARBA00000085"/>
    </source>
</evidence>
<dbReference type="Gene3D" id="1.10.287.130">
    <property type="match status" value="1"/>
</dbReference>
<keyword evidence="12" id="KW-0472">Membrane</keyword>
<reference evidence="17" key="1">
    <citation type="submission" date="2020-10" db="EMBL/GenBank/DDBJ databases">
        <authorList>
            <person name="Gilroy R."/>
        </authorList>
    </citation>
    <scope>NUCLEOTIDE SEQUENCE</scope>
    <source>
        <strain evidence="17">ChiSjej4B22-8148</strain>
    </source>
</reference>
<evidence type="ECO:0000256" key="12">
    <source>
        <dbReference type="ARBA" id="ARBA00023136"/>
    </source>
</evidence>
<dbReference type="InterPro" id="IPR004358">
    <property type="entry name" value="Sig_transdc_His_kin-like_C"/>
</dbReference>
<evidence type="ECO:0000259" key="15">
    <source>
        <dbReference type="PROSITE" id="PS50109"/>
    </source>
</evidence>
<dbReference type="InterPro" id="IPR001789">
    <property type="entry name" value="Sig_transdc_resp-reg_receiver"/>
</dbReference>
<dbReference type="InterPro" id="IPR036890">
    <property type="entry name" value="HATPase_C_sf"/>
</dbReference>
<evidence type="ECO:0000256" key="11">
    <source>
        <dbReference type="ARBA" id="ARBA00023012"/>
    </source>
</evidence>
<dbReference type="EMBL" id="DVGK01000086">
    <property type="protein sequence ID" value="HIR13789.1"/>
    <property type="molecule type" value="Genomic_DNA"/>
</dbReference>
<evidence type="ECO:0000256" key="4">
    <source>
        <dbReference type="ARBA" id="ARBA00018672"/>
    </source>
</evidence>
<dbReference type="CDD" id="cd17546">
    <property type="entry name" value="REC_hyHK_CKI1_RcsC-like"/>
    <property type="match status" value="1"/>
</dbReference>
<feature type="domain" description="Response regulatory" evidence="16">
    <location>
        <begin position="385"/>
        <end position="506"/>
    </location>
</feature>
<protein>
    <recommendedName>
        <fullName evidence="4">Stage 0 sporulation protein A homolog</fullName>
        <ecNumber evidence="3">2.7.13.3</ecNumber>
    </recommendedName>
</protein>
<evidence type="ECO:0000256" key="8">
    <source>
        <dbReference type="ARBA" id="ARBA00022741"/>
    </source>
</evidence>
<dbReference type="Pfam" id="PF00512">
    <property type="entry name" value="HisKA"/>
    <property type="match status" value="1"/>
</dbReference>
<dbReference type="Pfam" id="PF00072">
    <property type="entry name" value="Response_reg"/>
    <property type="match status" value="1"/>
</dbReference>
<feature type="modified residue" description="4-aspartylphosphate" evidence="14">
    <location>
        <position position="437"/>
    </location>
</feature>
<dbReference type="SUPFAM" id="SSF47384">
    <property type="entry name" value="Homodimeric domain of signal transducing histidine kinase"/>
    <property type="match status" value="1"/>
</dbReference>
<dbReference type="InterPro" id="IPR005467">
    <property type="entry name" value="His_kinase_dom"/>
</dbReference>
<dbReference type="SUPFAM" id="SSF52172">
    <property type="entry name" value="CheY-like"/>
    <property type="match status" value="1"/>
</dbReference>
<accession>A0A9D1AD49</accession>
<proteinExistence type="predicted"/>
<keyword evidence="9" id="KW-0418">Kinase</keyword>
<dbReference type="SUPFAM" id="SSF55874">
    <property type="entry name" value="ATPase domain of HSP90 chaperone/DNA topoisomerase II/histidine kinase"/>
    <property type="match status" value="1"/>
</dbReference>
<dbReference type="GO" id="GO:0005524">
    <property type="term" value="F:ATP binding"/>
    <property type="evidence" value="ECO:0007669"/>
    <property type="project" value="UniProtKB-KW"/>
</dbReference>